<evidence type="ECO:0000313" key="4">
    <source>
        <dbReference type="EMBL" id="GGB58215.1"/>
    </source>
</evidence>
<dbReference type="RefSeq" id="WP_158084619.1">
    <property type="nucleotide sequence ID" value="NZ_BMKF01000001.1"/>
</dbReference>
<dbReference type="InterPro" id="IPR034032">
    <property type="entry name" value="Zn_MMP-like_bac"/>
</dbReference>
<dbReference type="Pfam" id="PF16313">
    <property type="entry name" value="DUF4953"/>
    <property type="match status" value="1"/>
</dbReference>
<protein>
    <submittedName>
        <fullName evidence="4">Peptidase</fullName>
    </submittedName>
</protein>
<dbReference type="CDD" id="cd04276">
    <property type="entry name" value="ZnMc_MMP_like_2"/>
    <property type="match status" value="1"/>
</dbReference>
<organism evidence="4 5">
    <name type="scientific">Henriciella pelagia</name>
    <dbReference type="NCBI Taxonomy" id="1977912"/>
    <lineage>
        <taxon>Bacteria</taxon>
        <taxon>Pseudomonadati</taxon>
        <taxon>Pseudomonadota</taxon>
        <taxon>Alphaproteobacteria</taxon>
        <taxon>Hyphomonadales</taxon>
        <taxon>Hyphomonadaceae</taxon>
        <taxon>Henriciella</taxon>
    </lineage>
</organism>
<name>A0ABQ1J2S4_9PROT</name>
<evidence type="ECO:0000259" key="2">
    <source>
        <dbReference type="Pfam" id="PF16313"/>
    </source>
</evidence>
<dbReference type="PANTHER" id="PTHR38478:SF1">
    <property type="entry name" value="ZINC DEPENDENT METALLOPROTEASE DOMAIN LIPOPROTEIN"/>
    <property type="match status" value="1"/>
</dbReference>
<dbReference type="InterPro" id="IPR024079">
    <property type="entry name" value="MetalloPept_cat_dom_sf"/>
</dbReference>
<feature type="domain" description="EcxA zinc-binding" evidence="2">
    <location>
        <begin position="384"/>
        <end position="694"/>
    </location>
</feature>
<evidence type="ECO:0000256" key="1">
    <source>
        <dbReference type="SAM" id="MobiDB-lite"/>
    </source>
</evidence>
<feature type="domain" description="DUF5117" evidence="3">
    <location>
        <begin position="71"/>
        <end position="256"/>
    </location>
</feature>
<dbReference type="PANTHER" id="PTHR38478">
    <property type="entry name" value="PEPTIDASE M1A AND M12B"/>
    <property type="match status" value="1"/>
</dbReference>
<sequence>MTWADVVDPLEHRPGFIDLYLDPDANAVYAALPAPDKTGRTVRFIYTTGLTGGLGSNPIGLDRGNASAGVILGFRKIGEQIVAEQENWRFRASADDPRERLAVAQSFASSFLWSGAIKAEHDDGRLLVDISDFLTRDQFGIAAQLKHGPDAGDYSLDDKRSFADVASALAFPDNIELDSFLTFSTSKPNAQTYATAPDARSVTLIQHHSFVRLPDDGYRPRKFDQRTANIGFGFYDYSSELSQPVVQRLSRRFRLERTDPVAATSPARKPIVFYVDPGAPKQVREALIDGASWWAEGFEAAGFEDAYRVEVLPADAHPLDVRYNIINWVHRETRGWSYGGQISDPRTGEILKANVILGSQRVRQDRMIFEGLAGVSETGTGSANDPVEISLARIRQLAAHEVGHTLGFAHNFAASSNDRASVMDYPAPYVRPVSGGLDFSQAYAVGLGDWDIFTVKWLYTEFPDAATEDAALDAMVAEAYGSGLRFTSDEHARSVDTAHPYASVWDNGADAIKTLHETMQVRQIALRDFGLDRLAAGRPTSDLNAVIVPIYLYHRYQVAAAAKYIGGLDFGYGVTGANPSPATPVPVADQQRALDALLATLDPVVLDLPDRVLNLLTPGDVGYAGGGQTLEVFPSRTGPVFDLPSAATIAADLTLDALLAPARLERVAAYEQRGISLGLSDMLTQIENSVFERPDAARHQALARIVQSRYVEALIGLAVEPGLSSEVASAVDGELRRIEDRLSGRRVARSDREKQHFARLSSRIRQHLEGETPTPPKAPDTPPGGPIGSYSSDELCWHCSP</sequence>
<proteinExistence type="predicted"/>
<keyword evidence="5" id="KW-1185">Reference proteome</keyword>
<feature type="compositionally biased region" description="Basic and acidic residues" evidence="1">
    <location>
        <begin position="744"/>
        <end position="756"/>
    </location>
</feature>
<comment type="caution">
    <text evidence="4">The sequence shown here is derived from an EMBL/GenBank/DDBJ whole genome shotgun (WGS) entry which is preliminary data.</text>
</comment>
<evidence type="ECO:0000313" key="5">
    <source>
        <dbReference type="Proteomes" id="UP000628854"/>
    </source>
</evidence>
<dbReference type="InterPro" id="IPR033413">
    <property type="entry name" value="DUF5117"/>
</dbReference>
<feature type="compositionally biased region" description="Pro residues" evidence="1">
    <location>
        <begin position="773"/>
        <end position="785"/>
    </location>
</feature>
<dbReference type="EMBL" id="BMKF01000001">
    <property type="protein sequence ID" value="GGB58215.1"/>
    <property type="molecule type" value="Genomic_DNA"/>
</dbReference>
<dbReference type="Proteomes" id="UP000628854">
    <property type="component" value="Unassembled WGS sequence"/>
</dbReference>
<dbReference type="Gene3D" id="3.40.390.10">
    <property type="entry name" value="Collagenase (Catalytic Domain)"/>
    <property type="match status" value="1"/>
</dbReference>
<gene>
    <name evidence="4" type="ORF">GCM10011503_03280</name>
</gene>
<dbReference type="SUPFAM" id="SSF55486">
    <property type="entry name" value="Metalloproteases ('zincins'), catalytic domain"/>
    <property type="match status" value="1"/>
</dbReference>
<feature type="region of interest" description="Disordered" evidence="1">
    <location>
        <begin position="744"/>
        <end position="794"/>
    </location>
</feature>
<reference evidence="5" key="1">
    <citation type="journal article" date="2019" name="Int. J. Syst. Evol. Microbiol.">
        <title>The Global Catalogue of Microorganisms (GCM) 10K type strain sequencing project: providing services to taxonomists for standard genome sequencing and annotation.</title>
        <authorList>
            <consortium name="The Broad Institute Genomics Platform"/>
            <consortium name="The Broad Institute Genome Sequencing Center for Infectious Disease"/>
            <person name="Wu L."/>
            <person name="Ma J."/>
        </authorList>
    </citation>
    <scope>NUCLEOTIDE SEQUENCE [LARGE SCALE GENOMIC DNA]</scope>
    <source>
        <strain evidence="5">CGMCC 1.15928</strain>
    </source>
</reference>
<dbReference type="Pfam" id="PF17148">
    <property type="entry name" value="DUF5117"/>
    <property type="match status" value="1"/>
</dbReference>
<evidence type="ECO:0000259" key="3">
    <source>
        <dbReference type="Pfam" id="PF17148"/>
    </source>
</evidence>
<dbReference type="InterPro" id="IPR032534">
    <property type="entry name" value="EcxA_zinc-bd"/>
</dbReference>
<accession>A0ABQ1J2S4</accession>